<dbReference type="RefSeq" id="WP_220640071.1">
    <property type="nucleotide sequence ID" value="NZ_CP080429.1"/>
</dbReference>
<evidence type="ECO:0000313" key="1">
    <source>
        <dbReference type="EMBL" id="QYJ67726.1"/>
    </source>
</evidence>
<reference evidence="1 2" key="1">
    <citation type="submission" date="2021-07" db="EMBL/GenBank/DDBJ databases">
        <title>Flavobacterium WSW3-B6 sp.nov, isolated from seaweed.</title>
        <authorList>
            <person name="Muhammad N."/>
            <person name="Ho H."/>
            <person name="Lee Y.-J."/>
            <person name="Nguyen T."/>
            <person name="Ho J."/>
            <person name="Kim S.-G."/>
        </authorList>
    </citation>
    <scope>NUCLEOTIDE SEQUENCE [LARGE SCALE GENOMIC DNA]</scope>
    <source>
        <strain evidence="1 2">WSW3-B6</strain>
    </source>
</reference>
<dbReference type="Proteomes" id="UP000825381">
    <property type="component" value="Chromosome"/>
</dbReference>
<accession>A0ABX8V4G2</accession>
<sequence length="121" mass="14166">MKPLSDYLTKSLENNNNIRFHFSYDVKDVEKHFNNSQEKATKYLLEFFRKNGVSDVFPCCASTLIIVYSGDSNHLSSLVKSELGVRFRYIITHIAENQIFYNTEKDFGKELLGEWENIIQM</sequence>
<organism evidence="1 2">
    <name type="scientific">Flavobacterium litorale</name>
    <dbReference type="NCBI Taxonomy" id="2856519"/>
    <lineage>
        <taxon>Bacteria</taxon>
        <taxon>Pseudomonadati</taxon>
        <taxon>Bacteroidota</taxon>
        <taxon>Flavobacteriia</taxon>
        <taxon>Flavobacteriales</taxon>
        <taxon>Flavobacteriaceae</taxon>
        <taxon>Flavobacterium</taxon>
    </lineage>
</organism>
<proteinExistence type="predicted"/>
<dbReference type="EMBL" id="CP080429">
    <property type="protein sequence ID" value="QYJ67726.1"/>
    <property type="molecule type" value="Genomic_DNA"/>
</dbReference>
<protein>
    <submittedName>
        <fullName evidence="1">Uncharacterized protein</fullName>
    </submittedName>
</protein>
<keyword evidence="2" id="KW-1185">Reference proteome</keyword>
<gene>
    <name evidence="1" type="ORF">K1I41_09245</name>
</gene>
<name>A0ABX8V4G2_9FLAO</name>
<evidence type="ECO:0000313" key="2">
    <source>
        <dbReference type="Proteomes" id="UP000825381"/>
    </source>
</evidence>